<sequence length="3193" mass="306791">MNGNALRLTTSGTVTQAVAQTLPNLILGGGGTFNLSNAANDLGTVAATGARSIVLRDSNGLTVGDVTDVGAPVAGISSTGTVDISTEAGNLILDKSVATSNASATAVTLNAGRASNAGTAAGGDLVINPGASVTVGAGGTATLYTGSLAGSGSANTLVGGTGSGRFRYGSDENTSAPNRYTKALVPGLNLIYRERPTATWAMSSSSITYGDTWDSGLWTGMVNGDTASVVAAISGGTKSTSGFYTAGSHTLTASGGGTDLAALGYSLAYAAPATLTVAQRALIVSGITASSRIYDGNNAATVSTAAVDKAGMVAGDVVNVAATGTFADKNVGANKVVTLASSYSGADKDNYVITDQTSTTANITPKTLNISGITAADKVYDGSRDAQVSLDGLQRAGLVAGDDLTVAATGQFADKNVGNAKGVQLKSTYGGADRGNYAIISQDGTTASISPKAATVSGITVEDKTYDRTPNATVNASGALVNGLVAGDTVSVAATGHFADKNAGSDKIVQLSSQYTGADVGNYTLTDQKTAKASINKLSASVSGITASNKAYDGGTAATVSTSAATIAGVLEGDAVSVLATGVFADKNAGTHDVALTVTHQGSDAGNYSYTDQATATATITPKVLTVTGVAAADKVYDGNDTATLTNAGSVTTGVDSETLGLINTGATFSSKDAGTGKTVTVNGLALQDGSGGGMASNYALAAAPVTTTASIERRTVTLDGITVADKTYDGTTNATTSGTVTLGNVVSGEQLGLNTGLLQFADPDAGVNKALTLSGYTLKDGPGAKASNYTLKSDLPSVTATINKAEIKVYANPAQKFVGFDDESNFGGTSLVGFVHGETATTAAKPDGSAGITGADGITVTRSNASENNAGTYTGVLVADTSGLAARNYIFTPVAGDYTITPADQLAVLFGSSTHTYGDASGIPTPTVKFVFKKAGQPDTVKSFEANQVTKVDDSTYTINDGTGPITVKVKLESAPGVLAGVSGAGRTPVGQYSILEADGTSPPSVNFKGLDVVGSTTVTQRGVTPDAAAGVSKVYDGTTSVDGLSMSLKNLVDNDAVTVSGQGAFASRNVGDGVPFTIAQMTLGGADAGNYYLTGGSTLDKTGNITQKEVTLAAPTATKVYDGNTAYNLTAEQLETLKSALASGDGIKSVRLAFNDKNVGSNKTLSFADLVIDDGNNDGGNYKLTTTDNTASSITRLDSVAWVGGASGNWFDPANWAGGAVPDLANVANVVIPAGVKVSFDPTKAVAPADTSQAVQVDGVGDGLGSLAISGGDLQVGAGGLKLDTLDQTGGNLAVQGASELQSATISGGTSTFTGDVEATTGWTQTGGTVAAQGNLTTAAMNVSGGSLGVDKNLNADVLNLSGGAMNVVGDLGATRVTVSQAEGGTPPTLGVTGTTTASILSVEAGSAMLGNVDVGLFGTGGSAKVTTGRFKADDATLAGDSFEANGPATVGIIKVGSQDADKNIKVTFTDSLTADDLTVDGNAASMTVEGPSTVGTATIDGGTTSFAALDVKNLEQTGGTATVKGALTGGNVAVSGGSFAAKEAAVVDSVTLSGGSTTFDKALGAKTLNVSGEGTTLKADGPSSVGTATLAGGTSTLNDLTVTDSLKQSGGTLSATGTTTVNNAQQTGGSSAFAGPLTVQGTYAQQGGETTAASAVTGGNLQLDGGTFSTTSPDAPVKFAQVAQTGGALNTAGTLEAKALYQYGGTADVAALKSDQAAFLGGASTVRGPLDAGAVSVGGDADLKVQGDATVTSLTQEGGSSSFAQALKAEDVDLSGGKLGVTGPLTVTDRLGVSGQGTTLDSQGPAKVNSLVLADATANFDQGLAVDGSIRQSSGVLGVTGDLSAGSIAQVGGALTATGATTAGSVRLAGDNTLGSLSADSIAVKGGNTTLSGDLTGGDVALSGSGALDVKGKTTADDLTVADGSSLSATGPLSASTLTQSGGSIAATEVAVAGPLIQTDGALTATGTTTARSAELAGRNMLGSLSATDSIAIKGGSTALSGDLTGGDLALSGTGALTVDGATTAADVAVAGEASLSALGPVMASTLTQSGGSMAASDLTVQGALTQSGGILAATGTTKAGTAELAGASVLNDLEASRIAITGGSANVVGNLTGGDLALSGNGVLDVAGATKAAVLTVADNAILGSTGPLTAETMTQSGGRVAATDINVAGALSQTGGALTATGTTTAQSAELAGTNALNDLKADRIAVNGGTTSLSGDLTGGDVSQSGGSLAVDGDLAVGEGRTLTQTGGSATVGGSLTGGNADLQGGSLGVSGATAVDALSVGGDARLSAAGPLSANTLTQSGGSIAATDLAVAGPLSQTGGALSATGTTTAKTAELAGDNQLNSLSADSIAVKGGNTAVTGDLTGGDVAVSGGSLGVGGATQADSLTQSGGSIAATDLTVDGPLTQTGGALSATGTTTAKTAELAGDNQLSSLSADSIAVKGGNTALTGDLTGGDVALSGSGALDVGGTTTADDLTVAGESSLSAAGPLNANTLTQSGGSIAATDVAVAGPLNQTGGALSATGTTTAKTAELAGDNQLSSLSADSIAVKGGNTAVTGDLTGGDVALSGSGGLDVGGTTTADDLTVADGSSLSAAGPLSANTLTQSGGSIAATDVAVAGPLTQTGGALSATGTTTAKTAELAGDNQLSSLSADSIAVKGGNTALTGNLTGGDVALSGTGALAVGGQTTADDLTVADGGSLTSTGPLNANTLTQSGGSIAATDLAVAGPLNQTGGALSATGTTTAKTAELAGDNQLNSLSADSVAVKGGNTALTGDLKGGNVAVSGGAMAVGGNAAVNNLSQSAGGMSFANALDVNGTLSQTGGTASVDGPARLSQASQSGGGLDLNGPVTLTGTFDQSGGTTTVRGAVQGGSVAVSQDGQFNARSAVKLDTLSVSGGRVNLDKGLSATQLNQSGGTLLASGPVNAASTNLTGGSYVETGSGTSPADPGKVTAGVTPPVTTGSPVIGNPAAPTPTTTVISGDPSLPGGGDPVNVALGDPVSGGSSGTGTASGGSEGSGASGSGESKDDADGRKAAEAAGSASATQPESATPGSATSSSTGSSAASSDATGTAAASSSAVPGASAAVTRMEVVPAAASRPAVLSVTVAPDALSRPEGFSFAVPQRVWGGESSQGVRAQLPDGKPLPSGVSFDARTQRFTVSSKADVTLPLTVVLRAASGQEVVVVIDAGG</sequence>
<name>A0ACC6P052_9BURK</name>
<accession>A0ACC6P052</accession>
<gene>
    <name evidence="1" type="ORF">RV045_01885</name>
</gene>
<comment type="caution">
    <text evidence="1">The sequence shown here is derived from an EMBL/GenBank/DDBJ whole genome shotgun (WGS) entry which is preliminary data.</text>
</comment>
<reference evidence="1" key="1">
    <citation type="submission" date="2023-10" db="EMBL/GenBank/DDBJ databases">
        <title>Amphibacter perezi, gen. nov., sp. nov. a novel taxa of the family Comamonadaceae, class Betaproteobacteria isolated from the skin microbiota of Pelophylax perezi from different populations.</title>
        <authorList>
            <person name="Costa S."/>
            <person name="Proenca D.N."/>
            <person name="Lopes I."/>
            <person name="Morais P.V."/>
        </authorList>
    </citation>
    <scope>NUCLEOTIDE SEQUENCE</scope>
    <source>
        <strain evidence="1">SL12-8</strain>
    </source>
</reference>
<organism evidence="1 2">
    <name type="scientific">Amphibiibacter pelophylacis</name>
    <dbReference type="NCBI Taxonomy" id="1799477"/>
    <lineage>
        <taxon>Bacteria</taxon>
        <taxon>Pseudomonadati</taxon>
        <taxon>Pseudomonadota</taxon>
        <taxon>Betaproteobacteria</taxon>
        <taxon>Burkholderiales</taxon>
        <taxon>Sphaerotilaceae</taxon>
        <taxon>Amphibiibacter</taxon>
    </lineage>
</organism>
<proteinExistence type="predicted"/>
<dbReference type="EMBL" id="JAWDIE010000002">
    <property type="protein sequence ID" value="MEJ7137179.1"/>
    <property type="molecule type" value="Genomic_DNA"/>
</dbReference>
<evidence type="ECO:0000313" key="1">
    <source>
        <dbReference type="EMBL" id="MEJ7137179.1"/>
    </source>
</evidence>
<dbReference type="Proteomes" id="UP001364695">
    <property type="component" value="Unassembled WGS sequence"/>
</dbReference>
<protein>
    <submittedName>
        <fullName evidence="1">YDG domain-containing protein</fullName>
    </submittedName>
</protein>
<keyword evidence="2" id="KW-1185">Reference proteome</keyword>
<evidence type="ECO:0000313" key="2">
    <source>
        <dbReference type="Proteomes" id="UP001364695"/>
    </source>
</evidence>